<feature type="domain" description="Glycosyl transferase family 1" evidence="3">
    <location>
        <begin position="160"/>
        <end position="315"/>
    </location>
</feature>
<sequence>MVEIRMILPANVRHRSGGNIYNARLAEALRAQGAEVSVCKLDGDWPSGTAGDRRRFADALAGGDPPIYIVDGLIASGAPTEIETATGAGHRVWVLLHVPPSGEDPVETSALRAATGLLCTGSRTAEAARRLGLSNVHLATPGADLPSRARPSPRGAAAAPHFIMVGALLPNKDQIFFVDALARIKDLAWTAALVGSTKANPSYAAAVRERILRNGLEKRAETTAELSGPALEEQWLRADLSLLISHSESFGMVVQESLAHGIPVVVRKGTGAVEALGAHGAGEAIDLTAGIGSLENLLRRWLGDPALREGWRVAAEAASRVLPRWEDTARAVLRAVTAA</sequence>
<name>A0ABV5Y7N8_ARTRM</name>
<dbReference type="InterPro" id="IPR050194">
    <property type="entry name" value="Glycosyltransferase_grp1"/>
</dbReference>
<evidence type="ECO:0000259" key="3">
    <source>
        <dbReference type="Pfam" id="PF00534"/>
    </source>
</evidence>
<evidence type="ECO:0000256" key="2">
    <source>
        <dbReference type="ARBA" id="ARBA00022679"/>
    </source>
</evidence>
<dbReference type="CDD" id="cd03801">
    <property type="entry name" value="GT4_PimA-like"/>
    <property type="match status" value="1"/>
</dbReference>
<evidence type="ECO:0000256" key="1">
    <source>
        <dbReference type="ARBA" id="ARBA00021292"/>
    </source>
</evidence>
<reference evidence="4 5" key="1">
    <citation type="submission" date="2024-09" db="EMBL/GenBank/DDBJ databases">
        <authorList>
            <person name="Sun Q."/>
            <person name="Mori K."/>
        </authorList>
    </citation>
    <scope>NUCLEOTIDE SEQUENCE [LARGE SCALE GENOMIC DNA]</scope>
    <source>
        <strain evidence="4 5">JCM 1334</strain>
    </source>
</reference>
<organism evidence="4 5">
    <name type="scientific">Arthrobacter ramosus</name>
    <dbReference type="NCBI Taxonomy" id="1672"/>
    <lineage>
        <taxon>Bacteria</taxon>
        <taxon>Bacillati</taxon>
        <taxon>Actinomycetota</taxon>
        <taxon>Actinomycetes</taxon>
        <taxon>Micrococcales</taxon>
        <taxon>Micrococcaceae</taxon>
        <taxon>Arthrobacter</taxon>
    </lineage>
</organism>
<dbReference type="SUPFAM" id="SSF53756">
    <property type="entry name" value="UDP-Glycosyltransferase/glycogen phosphorylase"/>
    <property type="match status" value="1"/>
</dbReference>
<protein>
    <recommendedName>
        <fullName evidence="1">D-inositol 3-phosphate glycosyltransferase</fullName>
    </recommendedName>
</protein>
<evidence type="ECO:0000313" key="4">
    <source>
        <dbReference type="EMBL" id="MFB9822445.1"/>
    </source>
</evidence>
<keyword evidence="4" id="KW-0328">Glycosyltransferase</keyword>
<accession>A0ABV5Y7N8</accession>
<dbReference type="PANTHER" id="PTHR45947">
    <property type="entry name" value="SULFOQUINOVOSYL TRANSFERASE SQD2"/>
    <property type="match status" value="1"/>
</dbReference>
<dbReference type="Pfam" id="PF00534">
    <property type="entry name" value="Glycos_transf_1"/>
    <property type="match status" value="1"/>
</dbReference>
<proteinExistence type="predicted"/>
<evidence type="ECO:0000313" key="5">
    <source>
        <dbReference type="Proteomes" id="UP001589702"/>
    </source>
</evidence>
<dbReference type="Gene3D" id="3.40.50.2000">
    <property type="entry name" value="Glycogen Phosphorylase B"/>
    <property type="match status" value="1"/>
</dbReference>
<gene>
    <name evidence="4" type="ORF">ACFFP1_23505</name>
</gene>
<keyword evidence="5" id="KW-1185">Reference proteome</keyword>
<comment type="caution">
    <text evidence="4">The sequence shown here is derived from an EMBL/GenBank/DDBJ whole genome shotgun (WGS) entry which is preliminary data.</text>
</comment>
<dbReference type="Proteomes" id="UP001589702">
    <property type="component" value="Unassembled WGS sequence"/>
</dbReference>
<dbReference type="InterPro" id="IPR001296">
    <property type="entry name" value="Glyco_trans_1"/>
</dbReference>
<dbReference type="PANTHER" id="PTHR45947:SF3">
    <property type="entry name" value="SULFOQUINOVOSYL TRANSFERASE SQD2"/>
    <property type="match status" value="1"/>
</dbReference>
<dbReference type="EMBL" id="JBHMBC010000041">
    <property type="protein sequence ID" value="MFB9822445.1"/>
    <property type="molecule type" value="Genomic_DNA"/>
</dbReference>
<dbReference type="RefSeq" id="WP_234754471.1">
    <property type="nucleotide sequence ID" value="NZ_BAAAWN010000001.1"/>
</dbReference>
<dbReference type="GO" id="GO:0016757">
    <property type="term" value="F:glycosyltransferase activity"/>
    <property type="evidence" value="ECO:0007669"/>
    <property type="project" value="UniProtKB-KW"/>
</dbReference>
<keyword evidence="2 4" id="KW-0808">Transferase</keyword>